<sequence>MEIQLQQIDKIYEEEIHDIELDNGQNHDSSLVGSDKEMLSGDSDIDNNDDGVFLLKFMLVSYSLIKGSNSAPPLTFPDWGGWLAMPGARYGVEDVNVIVADLNQLLLPLGFYGRRCKLSFIVLNFMLLSDDVTMGIGMDFLG</sequence>
<dbReference type="EMBL" id="ML120356">
    <property type="protein sequence ID" value="RPB04954.1"/>
    <property type="molecule type" value="Genomic_DNA"/>
</dbReference>
<dbReference type="Proteomes" id="UP000276215">
    <property type="component" value="Unassembled WGS sequence"/>
</dbReference>
<organism evidence="1 2">
    <name type="scientific">Choiromyces venosus 120613-1</name>
    <dbReference type="NCBI Taxonomy" id="1336337"/>
    <lineage>
        <taxon>Eukaryota</taxon>
        <taxon>Fungi</taxon>
        <taxon>Dikarya</taxon>
        <taxon>Ascomycota</taxon>
        <taxon>Pezizomycotina</taxon>
        <taxon>Pezizomycetes</taxon>
        <taxon>Pezizales</taxon>
        <taxon>Tuberaceae</taxon>
        <taxon>Choiromyces</taxon>
    </lineage>
</organism>
<accession>A0A3N4K305</accession>
<keyword evidence="2" id="KW-1185">Reference proteome</keyword>
<gene>
    <name evidence="1" type="ORF">L873DRAFT_1786101</name>
</gene>
<name>A0A3N4K305_9PEZI</name>
<protein>
    <submittedName>
        <fullName evidence="1">Uncharacterized protein</fullName>
    </submittedName>
</protein>
<evidence type="ECO:0000313" key="2">
    <source>
        <dbReference type="Proteomes" id="UP000276215"/>
    </source>
</evidence>
<evidence type="ECO:0000313" key="1">
    <source>
        <dbReference type="EMBL" id="RPB04954.1"/>
    </source>
</evidence>
<reference evidence="1 2" key="1">
    <citation type="journal article" date="2018" name="Nat. Ecol. Evol.">
        <title>Pezizomycetes genomes reveal the molecular basis of ectomycorrhizal truffle lifestyle.</title>
        <authorList>
            <person name="Murat C."/>
            <person name="Payen T."/>
            <person name="Noel B."/>
            <person name="Kuo A."/>
            <person name="Morin E."/>
            <person name="Chen J."/>
            <person name="Kohler A."/>
            <person name="Krizsan K."/>
            <person name="Balestrini R."/>
            <person name="Da Silva C."/>
            <person name="Montanini B."/>
            <person name="Hainaut M."/>
            <person name="Levati E."/>
            <person name="Barry K.W."/>
            <person name="Belfiori B."/>
            <person name="Cichocki N."/>
            <person name="Clum A."/>
            <person name="Dockter R.B."/>
            <person name="Fauchery L."/>
            <person name="Guy J."/>
            <person name="Iotti M."/>
            <person name="Le Tacon F."/>
            <person name="Lindquist E.A."/>
            <person name="Lipzen A."/>
            <person name="Malagnac F."/>
            <person name="Mello A."/>
            <person name="Molinier V."/>
            <person name="Miyauchi S."/>
            <person name="Poulain J."/>
            <person name="Riccioni C."/>
            <person name="Rubini A."/>
            <person name="Sitrit Y."/>
            <person name="Splivallo R."/>
            <person name="Traeger S."/>
            <person name="Wang M."/>
            <person name="Zifcakova L."/>
            <person name="Wipf D."/>
            <person name="Zambonelli A."/>
            <person name="Paolocci F."/>
            <person name="Nowrousian M."/>
            <person name="Ottonello S."/>
            <person name="Baldrian P."/>
            <person name="Spatafora J.W."/>
            <person name="Henrissat B."/>
            <person name="Nagy L.G."/>
            <person name="Aury J.M."/>
            <person name="Wincker P."/>
            <person name="Grigoriev I.V."/>
            <person name="Bonfante P."/>
            <person name="Martin F.M."/>
        </authorList>
    </citation>
    <scope>NUCLEOTIDE SEQUENCE [LARGE SCALE GENOMIC DNA]</scope>
    <source>
        <strain evidence="1 2">120613-1</strain>
    </source>
</reference>
<proteinExistence type="predicted"/>
<dbReference type="AlphaFoldDB" id="A0A3N4K305"/>